<dbReference type="SUPFAM" id="SSF55729">
    <property type="entry name" value="Acyl-CoA N-acyltransferases (Nat)"/>
    <property type="match status" value="1"/>
</dbReference>
<dbReference type="OrthoDB" id="4458954at2"/>
<evidence type="ECO:0000256" key="1">
    <source>
        <dbReference type="ARBA" id="ARBA00022679"/>
    </source>
</evidence>
<dbReference type="CDD" id="cd04301">
    <property type="entry name" value="NAT_SF"/>
    <property type="match status" value="1"/>
</dbReference>
<name>A0A543AXE6_9ACTN</name>
<evidence type="ECO:0000313" key="4">
    <source>
        <dbReference type="EMBL" id="TQL77246.1"/>
    </source>
</evidence>
<comment type="caution">
    <text evidence="4">The sequence shown here is derived from an EMBL/GenBank/DDBJ whole genome shotgun (WGS) entry which is preliminary data.</text>
</comment>
<dbReference type="Gene3D" id="3.40.630.30">
    <property type="match status" value="1"/>
</dbReference>
<reference evidence="4 5" key="1">
    <citation type="submission" date="2019-06" db="EMBL/GenBank/DDBJ databases">
        <title>Sequencing the genomes of 1000 actinobacteria strains.</title>
        <authorList>
            <person name="Klenk H.-P."/>
        </authorList>
    </citation>
    <scope>NUCLEOTIDE SEQUENCE [LARGE SCALE GENOMIC DNA]</scope>
    <source>
        <strain evidence="4 5">DSM 45928</strain>
    </source>
</reference>
<organism evidence="4 5">
    <name type="scientific">Stackebrandtia endophytica</name>
    <dbReference type="NCBI Taxonomy" id="1496996"/>
    <lineage>
        <taxon>Bacteria</taxon>
        <taxon>Bacillati</taxon>
        <taxon>Actinomycetota</taxon>
        <taxon>Actinomycetes</taxon>
        <taxon>Glycomycetales</taxon>
        <taxon>Glycomycetaceae</taxon>
        <taxon>Stackebrandtia</taxon>
    </lineage>
</organism>
<protein>
    <submittedName>
        <fullName evidence="4">Acetyltransferase (GNAT) family protein</fullName>
    </submittedName>
</protein>
<gene>
    <name evidence="4" type="ORF">FB566_2800</name>
</gene>
<evidence type="ECO:0000256" key="2">
    <source>
        <dbReference type="ARBA" id="ARBA00023315"/>
    </source>
</evidence>
<dbReference type="PANTHER" id="PTHR43877:SF2">
    <property type="entry name" value="AMINOALKYLPHOSPHONATE N-ACETYLTRANSFERASE-RELATED"/>
    <property type="match status" value="1"/>
</dbReference>
<dbReference type="RefSeq" id="WP_142039846.1">
    <property type="nucleotide sequence ID" value="NZ_JBHTGS010000001.1"/>
</dbReference>
<sequence length="170" mass="18379">MTSEGVSPHVRRRTERDLGDCVRVLREVHDRDGYPVNWPDAPAEWLSPSSLFASWVAVSDGRIAGHVGLSRPGESDLAPGLFGVPVNTTVVVNRLFVAPWARGHGVGASLMGRVVTEARDRGVHPVLDVVASGTAAARLYEGLGWRFLGTGEQQWGPEQRVTIRCYAAPS</sequence>
<evidence type="ECO:0000313" key="5">
    <source>
        <dbReference type="Proteomes" id="UP000317043"/>
    </source>
</evidence>
<dbReference type="Pfam" id="PF00583">
    <property type="entry name" value="Acetyltransf_1"/>
    <property type="match status" value="1"/>
</dbReference>
<dbReference type="EMBL" id="VFOW01000001">
    <property type="protein sequence ID" value="TQL77246.1"/>
    <property type="molecule type" value="Genomic_DNA"/>
</dbReference>
<dbReference type="AlphaFoldDB" id="A0A543AXE6"/>
<keyword evidence="2" id="KW-0012">Acyltransferase</keyword>
<feature type="domain" description="N-acetyltransferase" evidence="3">
    <location>
        <begin position="8"/>
        <end position="168"/>
    </location>
</feature>
<dbReference type="InterPro" id="IPR000182">
    <property type="entry name" value="GNAT_dom"/>
</dbReference>
<keyword evidence="1 4" id="KW-0808">Transferase</keyword>
<dbReference type="InterPro" id="IPR016181">
    <property type="entry name" value="Acyl_CoA_acyltransferase"/>
</dbReference>
<proteinExistence type="predicted"/>
<dbReference type="PANTHER" id="PTHR43877">
    <property type="entry name" value="AMINOALKYLPHOSPHONATE N-ACETYLTRANSFERASE-RELATED-RELATED"/>
    <property type="match status" value="1"/>
</dbReference>
<keyword evidence="5" id="KW-1185">Reference proteome</keyword>
<evidence type="ECO:0000259" key="3">
    <source>
        <dbReference type="PROSITE" id="PS51186"/>
    </source>
</evidence>
<dbReference type="GO" id="GO:0016747">
    <property type="term" value="F:acyltransferase activity, transferring groups other than amino-acyl groups"/>
    <property type="evidence" value="ECO:0007669"/>
    <property type="project" value="InterPro"/>
</dbReference>
<accession>A0A543AXE6</accession>
<dbReference type="InterPro" id="IPR050832">
    <property type="entry name" value="Bact_Acetyltransf"/>
</dbReference>
<dbReference type="Proteomes" id="UP000317043">
    <property type="component" value="Unassembled WGS sequence"/>
</dbReference>
<dbReference type="InParanoid" id="A0A543AXE6"/>
<dbReference type="PROSITE" id="PS51186">
    <property type="entry name" value="GNAT"/>
    <property type="match status" value="1"/>
</dbReference>